<evidence type="ECO:0000259" key="7">
    <source>
        <dbReference type="Pfam" id="PF00171"/>
    </source>
</evidence>
<dbReference type="EMBL" id="CP101655">
    <property type="protein sequence ID" value="WDR37097.1"/>
    <property type="molecule type" value="Genomic_DNA"/>
</dbReference>
<organism evidence="8 9">
    <name type="scientific">Pseudomonas serboccidentalis</name>
    <dbReference type="NCBI Taxonomy" id="2964670"/>
    <lineage>
        <taxon>Bacteria</taxon>
        <taxon>Pseudomonadati</taxon>
        <taxon>Pseudomonadota</taxon>
        <taxon>Gammaproteobacteria</taxon>
        <taxon>Pseudomonadales</taxon>
        <taxon>Pseudomonadaceae</taxon>
        <taxon>Pseudomonas</taxon>
    </lineage>
</organism>
<accession>A0ABY7ZDP4</accession>
<evidence type="ECO:0000256" key="6">
    <source>
        <dbReference type="RuleBase" id="RU003345"/>
    </source>
</evidence>
<feature type="active site" evidence="5">
    <location>
        <position position="225"/>
    </location>
</feature>
<evidence type="ECO:0000256" key="5">
    <source>
        <dbReference type="PROSITE-ProRule" id="PRU10007"/>
    </source>
</evidence>
<keyword evidence="9" id="KW-1185">Reference proteome</keyword>
<dbReference type="InterPro" id="IPR016163">
    <property type="entry name" value="Ald_DH_C"/>
</dbReference>
<dbReference type="InterPro" id="IPR012394">
    <property type="entry name" value="Aldehyde_DH_NAD(P)"/>
</dbReference>
<dbReference type="InterPro" id="IPR016162">
    <property type="entry name" value="Ald_DH_N"/>
</dbReference>
<dbReference type="PROSITE" id="PS00687">
    <property type="entry name" value="ALDEHYDE_DEHYDR_GLU"/>
    <property type="match status" value="1"/>
</dbReference>
<evidence type="ECO:0000256" key="3">
    <source>
        <dbReference type="ARBA" id="ARBA00023027"/>
    </source>
</evidence>
<reference evidence="8 9" key="1">
    <citation type="submission" date="2022-07" db="EMBL/GenBank/DDBJ databases">
        <authorList>
            <person name="Abrouk D."/>
            <person name="Moenne-Loccoz Y."/>
            <person name="Todorovic I."/>
            <person name="Raicevic V."/>
            <person name="Jovicic-Petrovic J."/>
        </authorList>
    </citation>
    <scope>NUCLEOTIDE SEQUENCE [LARGE SCALE GENOMIC DNA]</scope>
    <source>
        <strain evidence="9">IT-P374</strain>
    </source>
</reference>
<dbReference type="Gene3D" id="3.40.309.10">
    <property type="entry name" value="Aldehyde Dehydrogenase, Chain A, domain 2"/>
    <property type="match status" value="1"/>
</dbReference>
<evidence type="ECO:0000256" key="1">
    <source>
        <dbReference type="ARBA" id="ARBA00009986"/>
    </source>
</evidence>
<feature type="domain" description="Aldehyde dehydrogenase" evidence="7">
    <location>
        <begin position="17"/>
        <end position="445"/>
    </location>
</feature>
<name>A0ABY7ZDP4_9PSED</name>
<sequence length="476" mass="52516">MTADIAYLQTLQQPLDELDRLFAAQRAAYAANPMPPAAQRQQWLKALRNLLSDERQALIDAISADFSHRSADETLLAELMPSLHGIHYASRHLKGWMKSSRRKVGMAFQPASAKVVYQPLGVVGIIVPWNYPLYLAIGPLVGALAAGNRVMLKLSESTPATGLLLKALLARIFPEDLVCVVLGESDVGVAFSRLRFDHLLFTGATSIGKHVMRAAAENLTPVTLELGGKSPAIVSRDVPLKDAAERIAFGKTLNAGQTCVAPDYVLVPQDRVGAFVEAYRQVVNSFYPTLADNPDYTAIINERQLARLNSYVSDATSKGALLIPLFEQGQGRRMPHSLLLNVSDEMIVMQDEIFGPLLPIVPYQDLDQAFAYINQRPRPLALYYFGYDKREQNRVLHETHSGGVCLNDTLLHVAQDDMPFGGIGPSGMGHYHGHEGFLTFSKAKGVLIKQRFNAAKLIYPPYGKSIQKLIQKLFIR</sequence>
<dbReference type="CDD" id="cd07133">
    <property type="entry name" value="ALDH_CALDH_CalB"/>
    <property type="match status" value="1"/>
</dbReference>
<dbReference type="InterPro" id="IPR015590">
    <property type="entry name" value="Aldehyde_DH_dom"/>
</dbReference>
<keyword evidence="3" id="KW-0520">NAD</keyword>
<evidence type="ECO:0000313" key="9">
    <source>
        <dbReference type="Proteomes" id="UP001222282"/>
    </source>
</evidence>
<dbReference type="Gene3D" id="3.40.605.10">
    <property type="entry name" value="Aldehyde Dehydrogenase, Chain A, domain 1"/>
    <property type="match status" value="1"/>
</dbReference>
<dbReference type="SUPFAM" id="SSF53720">
    <property type="entry name" value="ALDH-like"/>
    <property type="match status" value="1"/>
</dbReference>
<evidence type="ECO:0000256" key="4">
    <source>
        <dbReference type="PIRNR" id="PIRNR036492"/>
    </source>
</evidence>
<protein>
    <recommendedName>
        <fullName evidence="4">Aldehyde dehydrogenase</fullName>
    </recommendedName>
</protein>
<evidence type="ECO:0000256" key="2">
    <source>
        <dbReference type="ARBA" id="ARBA00023002"/>
    </source>
</evidence>
<dbReference type="RefSeq" id="WP_274658676.1">
    <property type="nucleotide sequence ID" value="NZ_CP101655.1"/>
</dbReference>
<dbReference type="InterPro" id="IPR029510">
    <property type="entry name" value="Ald_DH_CS_GLU"/>
</dbReference>
<dbReference type="Proteomes" id="UP001222282">
    <property type="component" value="Chromosome"/>
</dbReference>
<dbReference type="Pfam" id="PF00171">
    <property type="entry name" value="Aldedh"/>
    <property type="match status" value="1"/>
</dbReference>
<proteinExistence type="inferred from homology"/>
<comment type="similarity">
    <text evidence="1 4 6">Belongs to the aldehyde dehydrogenase family.</text>
</comment>
<dbReference type="PANTHER" id="PTHR43570">
    <property type="entry name" value="ALDEHYDE DEHYDROGENASE"/>
    <property type="match status" value="1"/>
</dbReference>
<keyword evidence="2 4" id="KW-0560">Oxidoreductase</keyword>
<dbReference type="PIRSF" id="PIRSF036492">
    <property type="entry name" value="ALDH"/>
    <property type="match status" value="1"/>
</dbReference>
<evidence type="ECO:0000313" key="8">
    <source>
        <dbReference type="EMBL" id="WDR37097.1"/>
    </source>
</evidence>
<gene>
    <name evidence="8" type="ORF">NN484_05020</name>
</gene>
<dbReference type="PANTHER" id="PTHR43570:SF20">
    <property type="entry name" value="ALDEHYDE DEHYDROGENASE ALDX-RELATED"/>
    <property type="match status" value="1"/>
</dbReference>
<dbReference type="InterPro" id="IPR016161">
    <property type="entry name" value="Ald_DH/histidinol_DH"/>
</dbReference>